<dbReference type="GO" id="GO:0016888">
    <property type="term" value="F:DNA endonuclease activity, producing 5'-phosphomonoesters"/>
    <property type="evidence" value="ECO:0007669"/>
    <property type="project" value="InterPro"/>
</dbReference>
<evidence type="ECO:0000256" key="6">
    <source>
        <dbReference type="ARBA" id="ARBA00022705"/>
    </source>
</evidence>
<dbReference type="GO" id="GO:0004386">
    <property type="term" value="F:helicase activity"/>
    <property type="evidence" value="ECO:0007669"/>
    <property type="project" value="UniProtKB-KW"/>
</dbReference>
<dbReference type="RefSeq" id="YP_010798456.1">
    <property type="nucleotide sequence ID" value="NC_076464.1"/>
</dbReference>
<keyword evidence="6" id="KW-0235">DNA replication</keyword>
<evidence type="ECO:0000256" key="13">
    <source>
        <dbReference type="ARBA" id="ARBA00023125"/>
    </source>
</evidence>
<feature type="binding site" evidence="15">
    <location>
        <position position="69"/>
    </location>
    <ligand>
        <name>a divalent metal cation</name>
        <dbReference type="ChEBI" id="CHEBI:60240"/>
    </ligand>
</feature>
<dbReference type="GO" id="GO:0016779">
    <property type="term" value="F:nucleotidyltransferase activity"/>
    <property type="evidence" value="ECO:0007669"/>
    <property type="project" value="UniProtKB-KW"/>
</dbReference>
<keyword evidence="12 16" id="KW-0190">Covalent protein-DNA linkage</keyword>
<comment type="similarity">
    <text evidence="2 16">Belongs to the geminiviridae Rep protein family.</text>
</comment>
<dbReference type="GO" id="GO:0005524">
    <property type="term" value="F:ATP binding"/>
    <property type="evidence" value="ECO:0007669"/>
    <property type="project" value="UniProtKB-KW"/>
</dbReference>
<keyword evidence="13 16" id="KW-0238">DNA-binding</keyword>
<evidence type="ECO:0000256" key="11">
    <source>
        <dbReference type="ARBA" id="ARBA00022801"/>
    </source>
</evidence>
<evidence type="ECO:0000256" key="10">
    <source>
        <dbReference type="ARBA" id="ARBA00022759"/>
    </source>
</evidence>
<evidence type="ECO:0000313" key="19">
    <source>
        <dbReference type="EMBL" id="QJX74409.1"/>
    </source>
</evidence>
<dbReference type="PROSITE" id="PS52020">
    <property type="entry name" value="CRESS_DNA_REP"/>
    <property type="match status" value="1"/>
</dbReference>
<feature type="region of interest" description="Disordered" evidence="17">
    <location>
        <begin position="256"/>
        <end position="289"/>
    </location>
</feature>
<comment type="domain">
    <text evidence="16">There are 3 rolling circle replication (RCR) motifs. RCR-2 is probably involved in metal coordination. RCR-3 is required for phosphodiester bond cleavage for initiation of RCR.</text>
</comment>
<evidence type="ECO:0000313" key="21">
    <source>
        <dbReference type="Proteomes" id="UP000678929"/>
    </source>
</evidence>
<feature type="compositionally biased region" description="Polar residues" evidence="17">
    <location>
        <begin position="256"/>
        <end position="276"/>
    </location>
</feature>
<evidence type="ECO:0000256" key="2">
    <source>
        <dbReference type="ARBA" id="ARBA00006240"/>
    </source>
</evidence>
<keyword evidence="7 16" id="KW-0540">Nuclease</keyword>
<dbReference type="InterPro" id="IPR049912">
    <property type="entry name" value="CRESS_DNA_REP"/>
</dbReference>
<protein>
    <recommendedName>
        <fullName evidence="16">Replication-associated protein</fullName>
        <shortName evidence="16">Rep</shortName>
        <ecNumber evidence="16">3.1.21.-</ecNumber>
    </recommendedName>
</protein>
<organism evidence="20 21">
    <name type="scientific">Paper mulberry leaf curling associated virus 1</name>
    <dbReference type="NCBI Taxonomy" id="2738469"/>
    <lineage>
        <taxon>Viruses</taxon>
        <taxon>Monodnaviria</taxon>
        <taxon>Shotokuvirae</taxon>
        <taxon>Cressdnaviricota</taxon>
        <taxon>Repensiviricetes</taxon>
        <taxon>Geplafuvirales</taxon>
        <taxon>Geminiviridae</taxon>
        <taxon>Mulcrilevirus</taxon>
        <taxon>Mulcrilevirus broussonetiae</taxon>
        <taxon>Paper mulberry leaf curl virus 1</taxon>
    </lineage>
</organism>
<feature type="binding site" evidence="15">
    <location>
        <position position="61"/>
    </location>
    <ligand>
        <name>a divalent metal cation</name>
        <dbReference type="ChEBI" id="CHEBI:60240"/>
    </ligand>
</feature>
<proteinExistence type="inferred from homology"/>
<dbReference type="GeneID" id="80536661"/>
<dbReference type="KEGG" id="vg:80536661"/>
<keyword evidence="5 16" id="KW-0548">Nucleotidyltransferase</keyword>
<dbReference type="EC" id="3.1.21.-" evidence="16"/>
<evidence type="ECO:0000256" key="16">
    <source>
        <dbReference type="RuleBase" id="RU361249"/>
    </source>
</evidence>
<keyword evidence="16" id="KW-0067">ATP-binding</keyword>
<dbReference type="Proteomes" id="UP000678929">
    <property type="component" value="Segment"/>
</dbReference>
<dbReference type="GO" id="GO:0042025">
    <property type="term" value="C:host cell nucleus"/>
    <property type="evidence" value="ECO:0007669"/>
    <property type="project" value="UniProtKB-SubCell"/>
</dbReference>
<keyword evidence="4 16" id="KW-0808">Transferase</keyword>
<evidence type="ECO:0000256" key="14">
    <source>
        <dbReference type="PIRSR" id="PIRSR601191-1"/>
    </source>
</evidence>
<evidence type="ECO:0000256" key="5">
    <source>
        <dbReference type="ARBA" id="ARBA00022695"/>
    </source>
</evidence>
<dbReference type="EMBL" id="MN595125">
    <property type="protein sequence ID" value="QJX74414.1"/>
    <property type="molecule type" value="Genomic_DNA"/>
</dbReference>
<comment type="subunit">
    <text evidence="16">Homooligomer.</text>
</comment>
<dbReference type="Pfam" id="PF00799">
    <property type="entry name" value="Gemini_AL1"/>
    <property type="match status" value="1"/>
</dbReference>
<dbReference type="GO" id="GO:0006260">
    <property type="term" value="P:DNA replication"/>
    <property type="evidence" value="ECO:0007669"/>
    <property type="project" value="UniProtKB-KW"/>
</dbReference>
<evidence type="ECO:0000256" key="1">
    <source>
        <dbReference type="ARBA" id="ARBA00004147"/>
    </source>
</evidence>
<dbReference type="PRINTS" id="PR00227">
    <property type="entry name" value="GEMCOATAL1"/>
</dbReference>
<evidence type="ECO:0000256" key="4">
    <source>
        <dbReference type="ARBA" id="ARBA00022679"/>
    </source>
</evidence>
<dbReference type="Pfam" id="PF08283">
    <property type="entry name" value="Gemini_AL1_M"/>
    <property type="match status" value="1"/>
</dbReference>
<dbReference type="GO" id="GO:0046872">
    <property type="term" value="F:metal ion binding"/>
    <property type="evidence" value="ECO:0007669"/>
    <property type="project" value="UniProtKB-KW"/>
</dbReference>
<comment type="subcellular location">
    <subcellularLocation>
        <location evidence="1 16">Host nucleus</location>
    </subcellularLocation>
</comment>
<keyword evidence="10 16" id="KW-0255">Endonuclease</keyword>
<sequence>MPRVPNTSDRAESSRSAQFRFQAKNGFLTYPKCPVTPDLILTHLLNILNTFSPNYILVASEKHADGSPHLHAMFQCNKRVSIKRHNFFDFSVQEGVRKTYHPNIQKLISPKASYDYIRKDGNFVESGEFNDKRSSPDTTVKANTIWARILAESNDKDTFLSRVRADRPQDFVLRWPAVSAFAEAHFQAQPDLYTPRWHDFPGLPDTVRQWAADNVLLVSRWTTNYVLCNDCAPQVYDDDSLIRGSFFLDRVPSDLESNSFRNQTSRAGGDSPSTSVARPEQGRPNGPEA</sequence>
<keyword evidence="16" id="KW-0511">Multifunctional enzyme</keyword>
<feature type="binding site" evidence="15">
    <location>
        <position position="71"/>
    </location>
    <ligand>
        <name>a divalent metal cation</name>
        <dbReference type="ChEBI" id="CHEBI:60240"/>
    </ligand>
</feature>
<name>A0A6M6DQG8_9GEMI</name>
<comment type="cofactor">
    <cofactor evidence="16">
        <name>Mn(2+)</name>
        <dbReference type="ChEBI" id="CHEBI:29035"/>
    </cofactor>
</comment>
<dbReference type="EMBL" id="MN595124">
    <property type="protein sequence ID" value="QJX74409.1"/>
    <property type="molecule type" value="Genomic_DNA"/>
</dbReference>
<keyword evidence="21" id="KW-1185">Reference proteome</keyword>
<comment type="cofactor">
    <cofactor evidence="15">
        <name>Mg(2+)</name>
        <dbReference type="ChEBI" id="CHEBI:18420"/>
    </cofactor>
    <cofactor evidence="15">
        <name>Mn(2+)</name>
        <dbReference type="ChEBI" id="CHEBI:29035"/>
    </cofactor>
    <text evidence="15">Divalent metal cations, possibly Mg(2+) or Mn(2+).</text>
</comment>
<keyword evidence="11 16" id="KW-0378">Hydrolase</keyword>
<evidence type="ECO:0000313" key="20">
    <source>
        <dbReference type="EMBL" id="QJX74414.1"/>
    </source>
</evidence>
<comment type="function">
    <text evidence="16">Essential for the replication of viral ssDNA. The closed circular ssDNA genome is first converted to a superhelical dsDNA. Rep binds a specific region at the genome origin of replication. It introduces an endonucleolytic nick within the conserved sequence 5'-TAATATTAC-3' in the intergenic region of the genome present in all geminiviruses, thereby initiating the rolling circle replication (RCR). Following cleavage, binds covalently to the 5'-phosphate of DNA as a tyrosyl ester. The cleavage gives rise to a free 3'-OH that serves as a primer for the cellular DNA polymerase. The polymerase synthesizes the (+) strand DNA by rolling circle mechanism. After one round of replication, a Rep-catalyzed nucleotidyl transfer reaction releases a circular single-stranded virus genome, thereby terminating the replication. Displays origin-specific DNA cleavage, nucleotidyl transferase, ATPase and helicase activities.</text>
</comment>
<evidence type="ECO:0000256" key="3">
    <source>
        <dbReference type="ARBA" id="ARBA00022562"/>
    </source>
</evidence>
<evidence type="ECO:0000256" key="9">
    <source>
        <dbReference type="ARBA" id="ARBA00022741"/>
    </source>
</evidence>
<dbReference type="GO" id="GO:0003677">
    <property type="term" value="F:DNA binding"/>
    <property type="evidence" value="ECO:0007669"/>
    <property type="project" value="UniProtKB-KW"/>
</dbReference>
<keyword evidence="9 16" id="KW-0547">Nucleotide-binding</keyword>
<dbReference type="InterPro" id="IPR001301">
    <property type="entry name" value="Gemini_AL1_CLV"/>
</dbReference>
<keyword evidence="16" id="KW-0347">Helicase</keyword>
<feature type="active site" description="For DNA cleavage activity" evidence="14">
    <location>
        <position position="116"/>
    </location>
</feature>
<evidence type="ECO:0000256" key="7">
    <source>
        <dbReference type="ARBA" id="ARBA00022722"/>
    </source>
</evidence>
<evidence type="ECO:0000259" key="18">
    <source>
        <dbReference type="PROSITE" id="PS52020"/>
    </source>
</evidence>
<evidence type="ECO:0000256" key="12">
    <source>
        <dbReference type="ARBA" id="ARBA00023124"/>
    </source>
</evidence>
<dbReference type="Gene3D" id="3.40.1310.20">
    <property type="match status" value="1"/>
</dbReference>
<dbReference type="InterPro" id="IPR001191">
    <property type="entry name" value="Gemini_AL1_REP"/>
</dbReference>
<feature type="domain" description="CRESS-DNA virus Rep endonuclease" evidence="18">
    <location>
        <begin position="20"/>
        <end position="129"/>
    </location>
</feature>
<evidence type="ECO:0000256" key="8">
    <source>
        <dbReference type="ARBA" id="ARBA00022723"/>
    </source>
</evidence>
<keyword evidence="3 16" id="KW-1048">Host nucleus</keyword>
<evidence type="ECO:0000256" key="17">
    <source>
        <dbReference type="SAM" id="MobiDB-lite"/>
    </source>
</evidence>
<reference evidence="20" key="1">
    <citation type="journal article" date="2020" name="Plant Dis.">
        <title>Identification and characterization of two novel geminiviruses associated with paper mulberry (Broussonetia papyrifera) leaf curl disease.</title>
        <authorList>
            <person name="Qiu Y."/>
            <person name="Zhang S."/>
            <person name="Yu H."/>
            <person name="Xuan Z."/>
            <person name="Yang L."/>
            <person name="Zhan B."/>
            <person name="Murilo Zerbini F."/>
            <person name="Cao M."/>
        </authorList>
    </citation>
    <scope>NUCLEOTIDE SEQUENCE</scope>
    <source>
        <strain evidence="19">HY</strain>
        <strain evidence="20">SWU</strain>
    </source>
</reference>
<dbReference type="InterPro" id="IPR022692">
    <property type="entry name" value="Gemini_AL1_REP_central"/>
</dbReference>
<feature type="binding site" evidence="15">
    <location>
        <position position="120"/>
    </location>
    <ligand>
        <name>a divalent metal cation</name>
        <dbReference type="ChEBI" id="CHEBI:60240"/>
    </ligand>
</feature>
<dbReference type="PRINTS" id="PR00228">
    <property type="entry name" value="GEMCOATCLVL1"/>
</dbReference>
<dbReference type="GO" id="GO:0005198">
    <property type="term" value="F:structural molecule activity"/>
    <property type="evidence" value="ECO:0007669"/>
    <property type="project" value="InterPro"/>
</dbReference>
<dbReference type="SUPFAM" id="SSF55464">
    <property type="entry name" value="Origin of replication-binding domain, RBD-like"/>
    <property type="match status" value="1"/>
</dbReference>
<keyword evidence="8 15" id="KW-0479">Metal-binding</keyword>
<evidence type="ECO:0000256" key="15">
    <source>
        <dbReference type="PIRSR" id="PIRSR601191-2"/>
    </source>
</evidence>
<accession>A0A6M6DQG8</accession>